<dbReference type="EMBL" id="CP036433">
    <property type="protein sequence ID" value="QDU94323.1"/>
    <property type="molecule type" value="Genomic_DNA"/>
</dbReference>
<protein>
    <recommendedName>
        <fullName evidence="5">Glycosyl hydrolases family 2, sugar binding domain</fullName>
    </recommendedName>
</protein>
<feature type="chain" id="PRO_5021888895" description="Glycosyl hydrolases family 2, sugar binding domain" evidence="2">
    <location>
        <begin position="31"/>
        <end position="806"/>
    </location>
</feature>
<dbReference type="PANTHER" id="PTHR47406:SF2">
    <property type="entry name" value="ALPHA GLUCURONIDASE N-TERMINAL DOMAIN-CONTAINING PROTEIN"/>
    <property type="match status" value="1"/>
</dbReference>
<evidence type="ECO:0008006" key="5">
    <source>
        <dbReference type="Google" id="ProtNLM"/>
    </source>
</evidence>
<evidence type="ECO:0000313" key="3">
    <source>
        <dbReference type="EMBL" id="QDU94323.1"/>
    </source>
</evidence>
<accession>A0A518DR61</accession>
<dbReference type="Gene3D" id="2.60.120.260">
    <property type="entry name" value="Galactose-binding domain-like"/>
    <property type="match status" value="1"/>
</dbReference>
<dbReference type="GO" id="GO:0016787">
    <property type="term" value="F:hydrolase activity"/>
    <property type="evidence" value="ECO:0007669"/>
    <property type="project" value="UniProtKB-KW"/>
</dbReference>
<dbReference type="AlphaFoldDB" id="A0A518DR61"/>
<keyword evidence="4" id="KW-1185">Reference proteome</keyword>
<feature type="signal peptide" evidence="2">
    <location>
        <begin position="1"/>
        <end position="30"/>
    </location>
</feature>
<dbReference type="GO" id="GO:0005975">
    <property type="term" value="P:carbohydrate metabolic process"/>
    <property type="evidence" value="ECO:0007669"/>
    <property type="project" value="UniProtKB-ARBA"/>
</dbReference>
<evidence type="ECO:0000313" key="4">
    <source>
        <dbReference type="Proteomes" id="UP000317648"/>
    </source>
</evidence>
<dbReference type="Gene3D" id="3.30.379.10">
    <property type="entry name" value="Chitobiase/beta-hexosaminidase domain 2-like"/>
    <property type="match status" value="1"/>
</dbReference>
<gene>
    <name evidence="3" type="ORF">Pla8534_21120</name>
</gene>
<dbReference type="InterPro" id="IPR029018">
    <property type="entry name" value="Hex-like_dom2"/>
</dbReference>
<keyword evidence="1" id="KW-0378">Hydrolase</keyword>
<evidence type="ECO:0000256" key="1">
    <source>
        <dbReference type="ARBA" id="ARBA00022801"/>
    </source>
</evidence>
<dbReference type="SUPFAM" id="SSF49785">
    <property type="entry name" value="Galactose-binding domain-like"/>
    <property type="match status" value="1"/>
</dbReference>
<reference evidence="3 4" key="1">
    <citation type="submission" date="2019-02" db="EMBL/GenBank/DDBJ databases">
        <title>Deep-cultivation of Planctomycetes and their phenomic and genomic characterization uncovers novel biology.</title>
        <authorList>
            <person name="Wiegand S."/>
            <person name="Jogler M."/>
            <person name="Boedeker C."/>
            <person name="Pinto D."/>
            <person name="Vollmers J."/>
            <person name="Rivas-Marin E."/>
            <person name="Kohn T."/>
            <person name="Peeters S.H."/>
            <person name="Heuer A."/>
            <person name="Rast P."/>
            <person name="Oberbeckmann S."/>
            <person name="Bunk B."/>
            <person name="Jeske O."/>
            <person name="Meyerdierks A."/>
            <person name="Storesund J.E."/>
            <person name="Kallscheuer N."/>
            <person name="Luecker S."/>
            <person name="Lage O.M."/>
            <person name="Pohl T."/>
            <person name="Merkel B.J."/>
            <person name="Hornburger P."/>
            <person name="Mueller R.-W."/>
            <person name="Bruemmer F."/>
            <person name="Labrenz M."/>
            <person name="Spormann A.M."/>
            <person name="Op den Camp H."/>
            <person name="Overmann J."/>
            <person name="Amann R."/>
            <person name="Jetten M.S.M."/>
            <person name="Mascher T."/>
            <person name="Medema M.H."/>
            <person name="Devos D.P."/>
            <person name="Kaster A.-K."/>
            <person name="Ovreas L."/>
            <person name="Rohde M."/>
            <person name="Galperin M.Y."/>
            <person name="Jogler C."/>
        </authorList>
    </citation>
    <scope>NUCLEOTIDE SEQUENCE [LARGE SCALE GENOMIC DNA]</scope>
    <source>
        <strain evidence="3 4">Pla85_3_4</strain>
    </source>
</reference>
<name>A0A518DR61_9BACT</name>
<dbReference type="InterPro" id="IPR032287">
    <property type="entry name" value="DUF4838"/>
</dbReference>
<dbReference type="InterPro" id="IPR008979">
    <property type="entry name" value="Galactose-bd-like_sf"/>
</dbReference>
<proteinExistence type="predicted"/>
<keyword evidence="2" id="KW-0732">Signal</keyword>
<dbReference type="PANTHER" id="PTHR47406">
    <property type="entry name" value="COAGULATION FACTOR 5/8 TYPE, C-TERMINAL"/>
    <property type="match status" value="1"/>
</dbReference>
<sequence precursor="true">MLVRFQTAIRFFALIGALLLSLIPSSPAWAATAGEAGKDELVIAQGRRAAATVVVAAEAGPNEKQAADDLVKYVEMMSGVKLPLASTPETIAQALQSKGPLLIIGQAALQAQPQLKAKLAGVLKKDPHLRADGIVLQRQGNRVYLAGANDLSHYFAVAELLRQWGCRWYLPTEFGECIPDESRLAIGQLDYAYGSPFEIRAYWISWNGDNTGAADFQKRNMLSGRGDMPSTGHGLGKYTKGLGKGTFDFPITDPKSAQHVAAQVDPLFAAGKDFSLGMEDGSYDSAYPKDQELMKLQWDKYFLRWSVTDPMLELYNNVARILQKKYPNSPSKIGFLAYANMTIPPVRDMRAERSLYCELAPIDIDPIHGMDDPQSPPRQEYRDMLAKWAKVMEGRLCIYDYDQGMLVWRDLPNPSHRGFQQDVQHYLKADILGVNTESRNAIATTFLNLHCRARLLWEPQLDLDGLLEEFYPTFYGPAAEPMQVYWETIYDAWENTIATEHEYFIAQAVYTPAVLAVLKRELANAEKTLNPLRVAGRKLSRNEQRYLDRMTFTRLSYQMIDSYMTMVKAAATDGDYKAAVAAGERALKTRQALTDMNGVFTSTKLEGGGYAWWNGEVKQYRELAPFVSGEKGKLLARLPLEWAARRDPNRVGVKQGLPQATADLTWWKEHQAEYDLDGLKDYPVDQWEVLRSDLYAQAQGVRHPDRQSFVGDLWYTTTIDLKPEQTADARLRFPGLFNECWLYVNGEEVAMRKQGKMWWLNDYRFEWDVDLAGKLKPGENTITLRCNIEHHFGGMFRRPFLYQAVE</sequence>
<dbReference type="RefSeq" id="WP_197443161.1">
    <property type="nucleotide sequence ID" value="NZ_CP036433.1"/>
</dbReference>
<evidence type="ECO:0000256" key="2">
    <source>
        <dbReference type="SAM" id="SignalP"/>
    </source>
</evidence>
<organism evidence="3 4">
    <name type="scientific">Lignipirellula cremea</name>
    <dbReference type="NCBI Taxonomy" id="2528010"/>
    <lineage>
        <taxon>Bacteria</taxon>
        <taxon>Pseudomonadati</taxon>
        <taxon>Planctomycetota</taxon>
        <taxon>Planctomycetia</taxon>
        <taxon>Pirellulales</taxon>
        <taxon>Pirellulaceae</taxon>
        <taxon>Lignipirellula</taxon>
    </lineage>
</organism>
<dbReference type="Proteomes" id="UP000317648">
    <property type="component" value="Chromosome"/>
</dbReference>
<dbReference type="KEGG" id="lcre:Pla8534_21120"/>
<dbReference type="Pfam" id="PF16126">
    <property type="entry name" value="DUF4838"/>
    <property type="match status" value="1"/>
</dbReference>